<comment type="function">
    <text evidence="8">Component of the cytochrome b6-f complex, which mediates electron transfer between photosystem II (PSII) and photosystem I (PSI), cyclic electron flow around PSI, and state transitions. PetL is important for photoautotrophic growth as well as for electron transfer efficiency and stability of the cytochrome b6-f complex.</text>
</comment>
<dbReference type="Pfam" id="PF05115">
    <property type="entry name" value="PetL"/>
    <property type="match status" value="1"/>
</dbReference>
<dbReference type="RefSeq" id="YP_009519614.1">
    <property type="nucleotide sequence ID" value="NC_039528.1"/>
</dbReference>
<evidence type="ECO:0000256" key="5">
    <source>
        <dbReference type="ARBA" id="ARBA00022989"/>
    </source>
</evidence>
<evidence type="ECO:0000256" key="7">
    <source>
        <dbReference type="ARBA" id="ARBA00023136"/>
    </source>
</evidence>
<keyword evidence="7 10" id="KW-0472">Membrane</keyword>
<keyword evidence="5 10" id="KW-1133">Transmembrane helix</keyword>
<dbReference type="EMBL" id="MH591112">
    <property type="protein sequence ID" value="AYC65715.1"/>
    <property type="molecule type" value="Genomic_DNA"/>
</dbReference>
<evidence type="ECO:0000256" key="8">
    <source>
        <dbReference type="ARBA" id="ARBA00025197"/>
    </source>
</evidence>
<reference evidence="11" key="1">
    <citation type="submission" date="2018-07" db="EMBL/GenBank/DDBJ databases">
        <authorList>
            <person name="Quirk P.G."/>
            <person name="Krulwich T.A."/>
        </authorList>
    </citation>
    <scope>NUCLEOTIDE SEQUENCE</scope>
</reference>
<keyword evidence="6" id="KW-0793">Thylakoid</keyword>
<protein>
    <submittedName>
        <fullName evidence="11">Cytochrome b6-f complex subunit 6</fullName>
    </submittedName>
</protein>
<dbReference type="AlphaFoldDB" id="A0A386B1Y1"/>
<keyword evidence="4" id="KW-0249">Electron transport</keyword>
<keyword evidence="11" id="KW-0934">Plastid</keyword>
<evidence type="ECO:0000313" key="11">
    <source>
        <dbReference type="EMBL" id="AYC65715.1"/>
    </source>
</evidence>
<dbReference type="GeneID" id="38279677"/>
<dbReference type="GO" id="GO:0009512">
    <property type="term" value="C:cytochrome b6f complex"/>
    <property type="evidence" value="ECO:0007669"/>
    <property type="project" value="InterPro"/>
</dbReference>
<comment type="subcellular location">
    <subcellularLocation>
        <location evidence="1">Membrane</location>
        <topology evidence="1">Single-pass membrane protein</topology>
    </subcellularLocation>
</comment>
<evidence type="ECO:0000256" key="1">
    <source>
        <dbReference type="ARBA" id="ARBA00004167"/>
    </source>
</evidence>
<dbReference type="GO" id="GO:0009055">
    <property type="term" value="F:electron transfer activity"/>
    <property type="evidence" value="ECO:0007669"/>
    <property type="project" value="InterPro"/>
</dbReference>
<proteinExistence type="predicted"/>
<keyword evidence="11" id="KW-0150">Chloroplast</keyword>
<sequence length="31" mass="3520">MTTLLLYIGMLGFAITLTILLFFGFLKIKLI</sequence>
<comment type="subunit">
    <text evidence="9">The 4 large subunits of the cytochrome b6-f complex are cytochrome b6, subunit IV (17 kDa polypeptide, PetD), cytochrome f and the Rieske protein, while the 4 small subunits are PetG, PetL, PetM and PetN. The complex functions as a dimer.</text>
</comment>
<geneLocation type="chloroplast" evidence="11"/>
<evidence type="ECO:0000256" key="10">
    <source>
        <dbReference type="SAM" id="Phobius"/>
    </source>
</evidence>
<evidence type="ECO:0000256" key="6">
    <source>
        <dbReference type="ARBA" id="ARBA00023078"/>
    </source>
</evidence>
<reference evidence="11" key="2">
    <citation type="journal article" date="2019" name="Mol. Phylogenet. Evol.">
        <title>Reassessment of the classification of bryopsidales (chlorophyta) based on chloroplast phylogenomic analyses.</title>
        <authorList>
            <person name="Cremen M.C."/>
            <person name="Leliaert F."/>
            <person name="West J."/>
            <person name="Lam D.W."/>
            <person name="Shimada S."/>
            <person name="Lopez-Bautista J.M."/>
            <person name="Verbruggen H."/>
        </authorList>
    </citation>
    <scope>NUCLEOTIDE SEQUENCE</scope>
</reference>
<evidence type="ECO:0000256" key="2">
    <source>
        <dbReference type="ARBA" id="ARBA00022448"/>
    </source>
</evidence>
<gene>
    <name evidence="11" type="primary">petL</name>
</gene>
<name>A0A386B1Y1_9CHLO</name>
<dbReference type="GO" id="GO:0016020">
    <property type="term" value="C:membrane"/>
    <property type="evidence" value="ECO:0007669"/>
    <property type="project" value="UniProtKB-SubCell"/>
</dbReference>
<keyword evidence="2" id="KW-0813">Transport</keyword>
<keyword evidence="3 10" id="KW-0812">Transmembrane</keyword>
<evidence type="ECO:0000256" key="3">
    <source>
        <dbReference type="ARBA" id="ARBA00022692"/>
    </source>
</evidence>
<accession>A0A386B1Y1</accession>
<dbReference type="InterPro" id="IPR007802">
    <property type="entry name" value="Cyt_b6/f_cplx_su6"/>
</dbReference>
<evidence type="ECO:0000256" key="9">
    <source>
        <dbReference type="ARBA" id="ARBA00025834"/>
    </source>
</evidence>
<evidence type="ECO:0000256" key="4">
    <source>
        <dbReference type="ARBA" id="ARBA00022982"/>
    </source>
</evidence>
<organism evidence="11">
    <name type="scientific">Udotea flabellum</name>
    <dbReference type="NCBI Taxonomy" id="170437"/>
    <lineage>
        <taxon>Eukaryota</taxon>
        <taxon>Viridiplantae</taxon>
        <taxon>Chlorophyta</taxon>
        <taxon>core chlorophytes</taxon>
        <taxon>Ulvophyceae</taxon>
        <taxon>TCBD clade</taxon>
        <taxon>Bryopsidales</taxon>
        <taxon>Halimedineae</taxon>
        <taxon>Halimedaceae</taxon>
        <taxon>Udoteae</taxon>
        <taxon>Udotea</taxon>
    </lineage>
</organism>
<feature type="transmembrane region" description="Helical" evidence="10">
    <location>
        <begin position="6"/>
        <end position="26"/>
    </location>
</feature>